<sequence>MMEEDQVFEVRVTGTVPDDVLAELAPVDVTDQEMRTSLRGHFRDQAELHGFLARLRALGLDVVEVRRLPQEGGSDHEEVSGP</sequence>
<accession>A0A4P7GHT7</accession>
<organism evidence="1 2">
    <name type="scientific">Nocardioides euryhalodurans</name>
    <dbReference type="NCBI Taxonomy" id="2518370"/>
    <lineage>
        <taxon>Bacteria</taxon>
        <taxon>Bacillati</taxon>
        <taxon>Actinomycetota</taxon>
        <taxon>Actinomycetes</taxon>
        <taxon>Propionibacteriales</taxon>
        <taxon>Nocardioidaceae</taxon>
        <taxon>Nocardioides</taxon>
    </lineage>
</organism>
<protein>
    <submittedName>
        <fullName evidence="1">Uncharacterized protein</fullName>
    </submittedName>
</protein>
<reference evidence="1 2" key="1">
    <citation type="submission" date="2019-03" db="EMBL/GenBank/DDBJ databases">
        <title>Three New Species of Nocardioides, Nocardioides euryhalodurans sp. nov., Nocardioides seonyuensis sp. nov. and Nocardioides eburneoflavus sp. nov., Iolated from Soil.</title>
        <authorList>
            <person name="Roh S.G."/>
            <person name="Lee C."/>
            <person name="Kim M.-K."/>
            <person name="Kim S.B."/>
        </authorList>
    </citation>
    <scope>NUCLEOTIDE SEQUENCE [LARGE SCALE GENOMIC DNA]</scope>
    <source>
        <strain evidence="1 2">MMS17-SY117</strain>
    </source>
</reference>
<dbReference type="EMBL" id="CP038267">
    <property type="protein sequence ID" value="QBR91480.1"/>
    <property type="molecule type" value="Genomic_DNA"/>
</dbReference>
<name>A0A4P7GHT7_9ACTN</name>
<dbReference type="KEGG" id="noy:EXE57_03760"/>
<gene>
    <name evidence="1" type="ORF">EXE57_03760</name>
</gene>
<dbReference type="OrthoDB" id="5197600at2"/>
<dbReference type="AlphaFoldDB" id="A0A4P7GHT7"/>
<keyword evidence="2" id="KW-1185">Reference proteome</keyword>
<dbReference type="Proteomes" id="UP000294894">
    <property type="component" value="Chromosome"/>
</dbReference>
<dbReference type="RefSeq" id="WP_135074137.1">
    <property type="nucleotide sequence ID" value="NZ_CP038267.1"/>
</dbReference>
<proteinExistence type="predicted"/>
<evidence type="ECO:0000313" key="1">
    <source>
        <dbReference type="EMBL" id="QBR91480.1"/>
    </source>
</evidence>
<evidence type="ECO:0000313" key="2">
    <source>
        <dbReference type="Proteomes" id="UP000294894"/>
    </source>
</evidence>